<evidence type="ECO:0000313" key="2">
    <source>
        <dbReference type="Proteomes" id="UP000580839"/>
    </source>
</evidence>
<sequence length="272" mass="28203">MIPLIPSFSKFGFIVASVRSAGARVLTPVLALALVFGFSTRALAVDVNITADNAYVFDYGPAAGPTSLFGGVENCLSSEIFSCGPGPEAYLGVPALSGEYLYVVTWSDGGVTQGVLGDFTDGSTIVRTGQQGWQVFATGLDIDPDCGPGSSVPSLATVTTQIGLANSNSGGVNSSVGWVGPTGGSLGTIGVLAIGELNDSAAGNFPIVCNILNNARWMWYNPDPLSITDPFRIGAAPNLPNDNNEFLIFRLPAEIATSIGGKTWGRLKVSYR</sequence>
<dbReference type="Proteomes" id="UP000580839">
    <property type="component" value="Unassembled WGS sequence"/>
</dbReference>
<organism evidence="1 2">
    <name type="scientific">Eiseniibacteriota bacterium</name>
    <dbReference type="NCBI Taxonomy" id="2212470"/>
    <lineage>
        <taxon>Bacteria</taxon>
        <taxon>Candidatus Eiseniibacteriota</taxon>
    </lineage>
</organism>
<reference evidence="1 2" key="1">
    <citation type="submission" date="2020-04" db="EMBL/GenBank/DDBJ databases">
        <title>Metagenomic profiling of ammonia- and methane-oxidizing microorganisms in a Dutch drinking water treatment plant.</title>
        <authorList>
            <person name="Poghosyan L."/>
            <person name="Leucker S."/>
        </authorList>
    </citation>
    <scope>NUCLEOTIDE SEQUENCE [LARGE SCALE GENOMIC DNA]</scope>
    <source>
        <strain evidence="1">S-RSF-IL-03</strain>
    </source>
</reference>
<dbReference type="AlphaFoldDB" id="A0A849SGG5"/>
<protein>
    <submittedName>
        <fullName evidence="1">Uncharacterized protein</fullName>
    </submittedName>
</protein>
<name>A0A849SGG5_UNCEI</name>
<comment type="caution">
    <text evidence="1">The sequence shown here is derived from an EMBL/GenBank/DDBJ whole genome shotgun (WGS) entry which is preliminary data.</text>
</comment>
<evidence type="ECO:0000313" key="1">
    <source>
        <dbReference type="EMBL" id="NOT34838.1"/>
    </source>
</evidence>
<accession>A0A849SGG5</accession>
<proteinExistence type="predicted"/>
<dbReference type="EMBL" id="JABFRW010000150">
    <property type="protein sequence ID" value="NOT34838.1"/>
    <property type="molecule type" value="Genomic_DNA"/>
</dbReference>
<gene>
    <name evidence="1" type="ORF">HOP12_11805</name>
</gene>